<accession>A0A8H5ZG88</accession>
<dbReference type="AlphaFoldDB" id="A0A8H5ZG88"/>
<gene>
    <name evidence="1" type="ORF">GGP41_005638</name>
</gene>
<evidence type="ECO:0000313" key="2">
    <source>
        <dbReference type="Proteomes" id="UP000624244"/>
    </source>
</evidence>
<dbReference type="EMBL" id="WNKQ01000011">
    <property type="protein sequence ID" value="KAF5848229.1"/>
    <property type="molecule type" value="Genomic_DNA"/>
</dbReference>
<protein>
    <submittedName>
        <fullName evidence="1">Uncharacterized protein</fullName>
    </submittedName>
</protein>
<organism evidence="1 2">
    <name type="scientific">Cochliobolus sativus</name>
    <name type="common">Common root rot and spot blotch fungus</name>
    <name type="synonym">Bipolaris sorokiniana</name>
    <dbReference type="NCBI Taxonomy" id="45130"/>
    <lineage>
        <taxon>Eukaryota</taxon>
        <taxon>Fungi</taxon>
        <taxon>Dikarya</taxon>
        <taxon>Ascomycota</taxon>
        <taxon>Pezizomycotina</taxon>
        <taxon>Dothideomycetes</taxon>
        <taxon>Pleosporomycetidae</taxon>
        <taxon>Pleosporales</taxon>
        <taxon>Pleosporineae</taxon>
        <taxon>Pleosporaceae</taxon>
        <taxon>Bipolaris</taxon>
    </lineage>
</organism>
<proteinExistence type="predicted"/>
<reference evidence="1" key="1">
    <citation type="submission" date="2019-11" db="EMBL/GenBank/DDBJ databases">
        <title>Bipolaris sorokiniana Genome sequencing.</title>
        <authorList>
            <person name="Wang H."/>
        </authorList>
    </citation>
    <scope>NUCLEOTIDE SEQUENCE</scope>
</reference>
<comment type="caution">
    <text evidence="1">The sequence shown here is derived from an EMBL/GenBank/DDBJ whole genome shotgun (WGS) entry which is preliminary data.</text>
</comment>
<evidence type="ECO:0000313" key="1">
    <source>
        <dbReference type="EMBL" id="KAF5848229.1"/>
    </source>
</evidence>
<sequence length="63" mass="6968">MLGRGRSKAAARDLAVLQGAMGRRGTRTRCERAVAGDNDKADRCISYNYDWRSASGWYLDTAV</sequence>
<name>A0A8H5ZG88_COCSA</name>
<dbReference type="Proteomes" id="UP000624244">
    <property type="component" value="Unassembled WGS sequence"/>
</dbReference>